<dbReference type="RefSeq" id="WP_095220816.1">
    <property type="nucleotide sequence ID" value="NZ_NPBJ01000044.1"/>
</dbReference>
<sequence length="80" mass="9060">MANNDLLRSNLILLTSNYGVKMSFIAEDSQIVTRQSLVNFVKQRFVLSDETSDKIAAYLDKKYAGIFQQHPAAERNHITA</sequence>
<reference evidence="1 2" key="1">
    <citation type="submission" date="2017-07" db="EMBL/GenBank/DDBJ databases">
        <title>Isolation and whole genome analysis of endospore-forming bacteria from heroin.</title>
        <authorList>
            <person name="Kalinowski J."/>
            <person name="Ahrens B."/>
            <person name="Al-Dilaimi A."/>
            <person name="Winkler A."/>
            <person name="Wibberg D."/>
            <person name="Schleenbecker U."/>
            <person name="Ruckert C."/>
            <person name="Wolfel R."/>
            <person name="Grass G."/>
        </authorList>
    </citation>
    <scope>NUCLEOTIDE SEQUENCE [LARGE SCALE GENOMIC DNA]</scope>
    <source>
        <strain evidence="1 2">7517-1</strain>
    </source>
</reference>
<organism evidence="1 2">
    <name type="scientific">Terribacillus saccharophilus</name>
    <dbReference type="NCBI Taxonomy" id="361277"/>
    <lineage>
        <taxon>Bacteria</taxon>
        <taxon>Bacillati</taxon>
        <taxon>Bacillota</taxon>
        <taxon>Bacilli</taxon>
        <taxon>Bacillales</taxon>
        <taxon>Bacillaceae</taxon>
        <taxon>Terribacillus</taxon>
    </lineage>
</organism>
<comment type="caution">
    <text evidence="1">The sequence shown here is derived from an EMBL/GenBank/DDBJ whole genome shotgun (WGS) entry which is preliminary data.</text>
</comment>
<dbReference type="Proteomes" id="UP000216852">
    <property type="component" value="Unassembled WGS sequence"/>
</dbReference>
<accession>A0ABX4GTD0</accession>
<name>A0ABX4GTD0_9BACI</name>
<evidence type="ECO:0008006" key="3">
    <source>
        <dbReference type="Google" id="ProtNLM"/>
    </source>
</evidence>
<evidence type="ECO:0000313" key="1">
    <source>
        <dbReference type="EMBL" id="PAD98127.1"/>
    </source>
</evidence>
<proteinExistence type="predicted"/>
<evidence type="ECO:0000313" key="2">
    <source>
        <dbReference type="Proteomes" id="UP000216852"/>
    </source>
</evidence>
<protein>
    <recommendedName>
        <fullName evidence="3">DUF3870 domain-containing protein</fullName>
    </recommendedName>
</protein>
<gene>
    <name evidence="1" type="ORF">CHH48_18960</name>
</gene>
<dbReference type="EMBL" id="NPBJ01000044">
    <property type="protein sequence ID" value="PAD98127.1"/>
    <property type="molecule type" value="Genomic_DNA"/>
</dbReference>
<keyword evidence="2" id="KW-1185">Reference proteome</keyword>